<reference evidence="2" key="1">
    <citation type="submission" date="2016-11" db="EMBL/GenBank/DDBJ databases">
        <authorList>
            <person name="Varghese N."/>
            <person name="Submissions S."/>
        </authorList>
    </citation>
    <scope>NUCLEOTIDE SEQUENCE [LARGE SCALE GENOMIC DNA]</scope>
    <source>
        <strain evidence="2">DSM 17659</strain>
    </source>
</reference>
<dbReference type="AlphaFoldDB" id="A0A1M5K938"/>
<dbReference type="EMBL" id="FQWF01000006">
    <property type="protein sequence ID" value="SHG49364.1"/>
    <property type="molecule type" value="Genomic_DNA"/>
</dbReference>
<sequence length="54" mass="6043">MVFCTFAVCTSLIQNIISTLAAGFIYSFSFCVDFAGDQKHRLFQSNSFVNLPNK</sequence>
<name>A0A1M5K938_9FLAO</name>
<proteinExistence type="predicted"/>
<dbReference type="Proteomes" id="UP000184020">
    <property type="component" value="Unassembled WGS sequence"/>
</dbReference>
<gene>
    <name evidence="1" type="ORF">SAMN05444372_106166</name>
</gene>
<evidence type="ECO:0000313" key="2">
    <source>
        <dbReference type="Proteomes" id="UP000184020"/>
    </source>
</evidence>
<organism evidence="1 2">
    <name type="scientific">Flavobacterium micromati</name>
    <dbReference type="NCBI Taxonomy" id="229205"/>
    <lineage>
        <taxon>Bacteria</taxon>
        <taxon>Pseudomonadati</taxon>
        <taxon>Bacteroidota</taxon>
        <taxon>Flavobacteriia</taxon>
        <taxon>Flavobacteriales</taxon>
        <taxon>Flavobacteriaceae</taxon>
        <taxon>Flavobacterium</taxon>
    </lineage>
</organism>
<accession>A0A1M5K938</accession>
<keyword evidence="2" id="KW-1185">Reference proteome</keyword>
<protein>
    <submittedName>
        <fullName evidence="1">Uncharacterized protein</fullName>
    </submittedName>
</protein>
<evidence type="ECO:0000313" key="1">
    <source>
        <dbReference type="EMBL" id="SHG49364.1"/>
    </source>
</evidence>